<protein>
    <submittedName>
        <fullName evidence="2">DUF4397 domain-containing protein</fullName>
    </submittedName>
</protein>
<evidence type="ECO:0000313" key="2">
    <source>
        <dbReference type="EMBL" id="HBC36923.1"/>
    </source>
</evidence>
<feature type="domain" description="DUF4397" evidence="1">
    <location>
        <begin position="32"/>
        <end position="145"/>
    </location>
</feature>
<dbReference type="PROSITE" id="PS51257">
    <property type="entry name" value="PROKAR_LIPOPROTEIN"/>
    <property type="match status" value="1"/>
</dbReference>
<dbReference type="EMBL" id="DNNA01000334">
    <property type="protein sequence ID" value="HBC36923.1"/>
    <property type="molecule type" value="Genomic_DNA"/>
</dbReference>
<proteinExistence type="predicted"/>
<name>A0A352IZP0_9GAMM</name>
<sequence>MKTKYALPMVLAGSVVLSGCWLDDDDDPATTSVRVLHASSDAPAVNVRVNGDVVVPGADYKQAAVLTPGAGLADIAVDGLLPGGETATVISADGVSLRADTNYDVIAVGKVGDETIEPLILTDDGARDDANSARLRVAHLSPEAQTAAGGPVDVYVTASGDALPDEATFSFSFKESVGPLELPASDDYRIRVTAAGSDMVVFDSGQIGLPEGADLLVGAVDNTGANGDASSISLIVVNGGDVAEIFDVDQQSGVRVVHNSFDAGAVDVLLNDVVAVDDLAYPQAAPGSMLDNYAQVPVGTQNVKVTPFNDNATVAIEADLDFSAGVGYTVIANGLFADIEALVLTDTVRDIATQASVRVVHGSTLAGPVNVYLLPEGQTEVGNASPALSGVEFGQESGYLAVTPGAYNLVVTDPDGNVAIGPAEVNLEASGIYTAIARDNDAFDGADLILLDDFVMPPT</sequence>
<dbReference type="Pfam" id="PF14344">
    <property type="entry name" value="DUF4397"/>
    <property type="match status" value="3"/>
</dbReference>
<organism evidence="2 3">
    <name type="scientific">Marinobacter adhaerens</name>
    <dbReference type="NCBI Taxonomy" id="1033846"/>
    <lineage>
        <taxon>Bacteria</taxon>
        <taxon>Pseudomonadati</taxon>
        <taxon>Pseudomonadota</taxon>
        <taxon>Gammaproteobacteria</taxon>
        <taxon>Pseudomonadales</taxon>
        <taxon>Marinobacteraceae</taxon>
        <taxon>Marinobacter</taxon>
    </lineage>
</organism>
<comment type="caution">
    <text evidence="2">The sequence shown here is derived from an EMBL/GenBank/DDBJ whole genome shotgun (WGS) entry which is preliminary data.</text>
</comment>
<feature type="domain" description="DUF4397" evidence="1">
    <location>
        <begin position="253"/>
        <end position="372"/>
    </location>
</feature>
<feature type="domain" description="DUF4397" evidence="1">
    <location>
        <begin position="383"/>
        <end position="458"/>
    </location>
</feature>
<gene>
    <name evidence="2" type="ORF">DC045_21985</name>
</gene>
<dbReference type="AlphaFoldDB" id="A0A352IZP0"/>
<reference evidence="2 3" key="1">
    <citation type="journal article" date="2018" name="Nat. Biotechnol.">
        <title>A standardized bacterial taxonomy based on genome phylogeny substantially revises the tree of life.</title>
        <authorList>
            <person name="Parks D.H."/>
            <person name="Chuvochina M."/>
            <person name="Waite D.W."/>
            <person name="Rinke C."/>
            <person name="Skarshewski A."/>
            <person name="Chaumeil P.A."/>
            <person name="Hugenholtz P."/>
        </authorList>
    </citation>
    <scope>NUCLEOTIDE SEQUENCE [LARGE SCALE GENOMIC DNA]</scope>
    <source>
        <strain evidence="2">UBA9380</strain>
    </source>
</reference>
<accession>A0A352IZP0</accession>
<dbReference type="InterPro" id="IPR025510">
    <property type="entry name" value="DUF4397"/>
</dbReference>
<dbReference type="Proteomes" id="UP000263489">
    <property type="component" value="Unassembled WGS sequence"/>
</dbReference>
<evidence type="ECO:0000259" key="1">
    <source>
        <dbReference type="Pfam" id="PF14344"/>
    </source>
</evidence>
<evidence type="ECO:0000313" key="3">
    <source>
        <dbReference type="Proteomes" id="UP000263489"/>
    </source>
</evidence>